<dbReference type="InterPro" id="IPR024077">
    <property type="entry name" value="Neurolysin/TOP_dom2"/>
</dbReference>
<dbReference type="InterPro" id="IPR045666">
    <property type="entry name" value="OpdA_N"/>
</dbReference>
<sequence>MVKRSRRMANSMNRNRRLLLLLCIFCVIALGLAHTCTAPEGNTSVDSKAKGMFPAFINFALRPLSRLSGCKAFRSVGRIFPNKFVQASSVRLRGGRDQPFSSLQASAAAATAAEPSMSTNPLVSLEMFPRYDLVSAEHVLPAMQQLIKDAEGSLEKLEAKLKENEYQMKCVEFLAEVEKLSDHVERSWGVVQHLKGVKDNEALRKSVEEAQPAVVQFNLKLMQNEALFNTFKAIKDSKEFSSLTPAQKRIVETSIRDAELSGVALKGEEKKRYNELQQELATLSTKFSNNVLDSTKAFSVRLEKKEDVAGLPASALALAAQSAKAKGDKEATPEEGPWVFTLDMPSYLAVQQHAKDRSLREKMYEQYITRASKEGLDNTPIINKILALRQETAKLLGKRHHADVSTASKMATYESAMKLLKDLRESSYSFAKKELQELQAFAKSQGFEGELMPWDTTYYAERQREALYSFNEEEVRPYFSLPRVLDGLFQLANRLFDIEVVPAEGNSAVWNKDVQLWQINRDGKVAAYFYLDPYSRPEEKRGGAWMDVCAGRSRVMSSEKDGVRLPIAHMVCNQSPPVGDKPSLMTFREVETLFHEFGHALQHMLTSENEGLVAGIRGVEWDAVETPSQFMENWCYDKATIDKLAVHYETGKKMPDELWQKIKAAKNFRSGSMMLRQLQFAVTDLELHSNFNPSAADQPGKTVHDLYREVAKTYQVTDPMPYDRFLCAFGHIFSGGYSAGYYSYKWAEVLSADCFGAFEEVGLENEAKVKETGRRFRDTILGLGGGREPLEVFKMFRGREPKPDALLRHSGLVAA</sequence>
<dbReference type="Gene3D" id="3.40.390.10">
    <property type="entry name" value="Collagenase (Catalytic Domain)"/>
    <property type="match status" value="1"/>
</dbReference>
<dbReference type="InterPro" id="IPR034005">
    <property type="entry name" value="M3A_DCP"/>
</dbReference>
<dbReference type="EMBL" id="HBEO01004614">
    <property type="protein sequence ID" value="CAD8470954.1"/>
    <property type="molecule type" value="Transcribed_RNA"/>
</dbReference>
<dbReference type="InterPro" id="IPR024079">
    <property type="entry name" value="MetalloPept_cat_dom_sf"/>
</dbReference>
<evidence type="ECO:0000256" key="5">
    <source>
        <dbReference type="ARBA" id="ARBA00022833"/>
    </source>
</evidence>
<dbReference type="GO" id="GO:0046872">
    <property type="term" value="F:metal ion binding"/>
    <property type="evidence" value="ECO:0007669"/>
    <property type="project" value="UniProtKB-UniRule"/>
</dbReference>
<dbReference type="PANTHER" id="PTHR11804:SF83">
    <property type="entry name" value="LD37516P"/>
    <property type="match status" value="1"/>
</dbReference>
<feature type="domain" description="Oligopeptidase A N-terminal" evidence="13">
    <location>
        <begin position="143"/>
        <end position="270"/>
    </location>
</feature>
<dbReference type="Pfam" id="PF01432">
    <property type="entry name" value="Peptidase_M3"/>
    <property type="match status" value="1"/>
</dbReference>
<dbReference type="Pfam" id="PF19310">
    <property type="entry name" value="TOP_N"/>
    <property type="match status" value="1"/>
</dbReference>
<keyword evidence="2 9" id="KW-0645">Protease</keyword>
<reference evidence="14" key="1">
    <citation type="submission" date="2021-01" db="EMBL/GenBank/DDBJ databases">
        <authorList>
            <person name="Corre E."/>
            <person name="Pelletier E."/>
            <person name="Niang G."/>
            <person name="Scheremetjew M."/>
            <person name="Finn R."/>
            <person name="Kale V."/>
            <person name="Holt S."/>
            <person name="Cochrane G."/>
            <person name="Meng A."/>
            <person name="Brown T."/>
            <person name="Cohen L."/>
        </authorList>
    </citation>
    <scope>NUCLEOTIDE SEQUENCE</scope>
    <source>
        <strain evidence="14">CCMP325</strain>
    </source>
</reference>
<dbReference type="GO" id="GO:0004222">
    <property type="term" value="F:metalloendopeptidase activity"/>
    <property type="evidence" value="ECO:0007669"/>
    <property type="project" value="UniProtKB-EC"/>
</dbReference>
<feature type="domain" description="Peptidase M3A/M3B catalytic" evidence="12">
    <location>
        <begin position="351"/>
        <end position="811"/>
    </location>
</feature>
<dbReference type="Gene3D" id="1.10.1370.10">
    <property type="entry name" value="Neurolysin, domain 3"/>
    <property type="match status" value="1"/>
</dbReference>
<evidence type="ECO:0000313" key="14">
    <source>
        <dbReference type="EMBL" id="CAD8470954.1"/>
    </source>
</evidence>
<organism evidence="14">
    <name type="scientific">Hanusia phi</name>
    <dbReference type="NCBI Taxonomy" id="3032"/>
    <lineage>
        <taxon>Eukaryota</taxon>
        <taxon>Cryptophyceae</taxon>
        <taxon>Pyrenomonadales</taxon>
        <taxon>Geminigeraceae</taxon>
        <taxon>Hanusia</taxon>
    </lineage>
</organism>
<evidence type="ECO:0000256" key="9">
    <source>
        <dbReference type="RuleBase" id="RU003435"/>
    </source>
</evidence>
<evidence type="ECO:0000256" key="10">
    <source>
        <dbReference type="SAM" id="Coils"/>
    </source>
</evidence>
<dbReference type="GO" id="GO:0006508">
    <property type="term" value="P:proteolysis"/>
    <property type="evidence" value="ECO:0007669"/>
    <property type="project" value="UniProtKB-KW"/>
</dbReference>
<name>A0A7S0E0R3_9CRYP</name>
<keyword evidence="10" id="KW-0175">Coiled coil</keyword>
<keyword evidence="4 9" id="KW-0378">Hydrolase</keyword>
<keyword evidence="3 9" id="KW-0479">Metal-binding</keyword>
<evidence type="ECO:0000256" key="7">
    <source>
        <dbReference type="ARBA" id="ARBA00024603"/>
    </source>
</evidence>
<evidence type="ECO:0000256" key="3">
    <source>
        <dbReference type="ARBA" id="ARBA00022723"/>
    </source>
</evidence>
<evidence type="ECO:0000256" key="8">
    <source>
        <dbReference type="ARBA" id="ARBA00026100"/>
    </source>
</evidence>
<protein>
    <recommendedName>
        <fullName evidence="8">oligopeptidase A</fullName>
        <ecNumber evidence="8">3.4.24.70</ecNumber>
    </recommendedName>
</protein>
<evidence type="ECO:0000256" key="4">
    <source>
        <dbReference type="ARBA" id="ARBA00022801"/>
    </source>
</evidence>
<dbReference type="InterPro" id="IPR045090">
    <property type="entry name" value="Pept_M3A_M3B"/>
</dbReference>
<dbReference type="Gene3D" id="1.20.1050.40">
    <property type="entry name" value="Endopeptidase. Chain P, domain 1"/>
    <property type="match status" value="1"/>
</dbReference>
<dbReference type="SUPFAM" id="SSF55486">
    <property type="entry name" value="Metalloproteases ('zincins'), catalytic domain"/>
    <property type="match status" value="1"/>
</dbReference>
<feature type="coiled-coil region" evidence="10">
    <location>
        <begin position="140"/>
        <end position="167"/>
    </location>
</feature>
<evidence type="ECO:0000259" key="12">
    <source>
        <dbReference type="Pfam" id="PF01432"/>
    </source>
</evidence>
<comment type="cofactor">
    <cofactor evidence="9">
        <name>Zn(2+)</name>
        <dbReference type="ChEBI" id="CHEBI:29105"/>
    </cofactor>
    <text evidence="9">Binds 1 zinc ion.</text>
</comment>
<gene>
    <name evidence="14" type="ORF">HPHI1048_LOCUS3297</name>
</gene>
<evidence type="ECO:0000259" key="13">
    <source>
        <dbReference type="Pfam" id="PF19310"/>
    </source>
</evidence>
<keyword evidence="6 9" id="KW-0482">Metalloprotease</keyword>
<dbReference type="InterPro" id="IPR001567">
    <property type="entry name" value="Pept_M3A_M3B_dom"/>
</dbReference>
<keyword evidence="11" id="KW-0732">Signal</keyword>
<feature type="signal peptide" evidence="11">
    <location>
        <begin position="1"/>
        <end position="33"/>
    </location>
</feature>
<dbReference type="AlphaFoldDB" id="A0A7S0E0R3"/>
<evidence type="ECO:0000256" key="6">
    <source>
        <dbReference type="ARBA" id="ARBA00023049"/>
    </source>
</evidence>
<keyword evidence="5 9" id="KW-0862">Zinc</keyword>
<dbReference type="CDD" id="cd06456">
    <property type="entry name" value="M3A_DCP"/>
    <property type="match status" value="1"/>
</dbReference>
<dbReference type="InterPro" id="IPR024080">
    <property type="entry name" value="Neurolysin/TOP_N"/>
</dbReference>
<comment type="catalytic activity">
    <reaction evidence="7">
        <text>Hydrolysis of oligopeptides, with broad specificity. Gly or Ala commonly occur as P1 or P1' residues, but more distant residues are also important, as is shown by the fact that Z-Gly-Pro-Gly-|-Gly-Pro-Ala is cleaved, but not Z-(Gly)(5).</text>
        <dbReference type="EC" id="3.4.24.70"/>
    </reaction>
</comment>
<dbReference type="PANTHER" id="PTHR11804">
    <property type="entry name" value="PROTEASE M3 THIMET OLIGOPEPTIDASE-RELATED"/>
    <property type="match status" value="1"/>
</dbReference>
<dbReference type="GO" id="GO:0005829">
    <property type="term" value="C:cytosol"/>
    <property type="evidence" value="ECO:0007669"/>
    <property type="project" value="UniProtKB-ARBA"/>
</dbReference>
<evidence type="ECO:0000256" key="1">
    <source>
        <dbReference type="ARBA" id="ARBA00006040"/>
    </source>
</evidence>
<dbReference type="GO" id="GO:0006518">
    <property type="term" value="P:peptide metabolic process"/>
    <property type="evidence" value="ECO:0007669"/>
    <property type="project" value="TreeGrafter"/>
</dbReference>
<comment type="similarity">
    <text evidence="1 9">Belongs to the peptidase M3 family.</text>
</comment>
<accession>A0A7S0E0R3</accession>
<feature type="chain" id="PRO_5031527651" description="oligopeptidase A" evidence="11">
    <location>
        <begin position="34"/>
        <end position="815"/>
    </location>
</feature>
<dbReference type="FunFam" id="3.40.390.10:FF:000009">
    <property type="entry name" value="Oligopeptidase A"/>
    <property type="match status" value="1"/>
</dbReference>
<evidence type="ECO:0000256" key="11">
    <source>
        <dbReference type="SAM" id="SignalP"/>
    </source>
</evidence>
<evidence type="ECO:0000256" key="2">
    <source>
        <dbReference type="ARBA" id="ARBA00022670"/>
    </source>
</evidence>
<dbReference type="EC" id="3.4.24.70" evidence="8"/>
<proteinExistence type="inferred from homology"/>